<dbReference type="GO" id="GO:0106335">
    <property type="term" value="F:tRNA (5-carboxymethyluridine(34)-5-O)-methyltransferase activity"/>
    <property type="evidence" value="ECO:0007669"/>
    <property type="project" value="TreeGrafter"/>
</dbReference>
<dbReference type="SUPFAM" id="SSF53335">
    <property type="entry name" value="S-adenosyl-L-methionine-dependent methyltransferases"/>
    <property type="match status" value="1"/>
</dbReference>
<dbReference type="GO" id="GO:0030488">
    <property type="term" value="P:tRNA methylation"/>
    <property type="evidence" value="ECO:0007669"/>
    <property type="project" value="TreeGrafter"/>
</dbReference>
<keyword evidence="2 4" id="KW-0808">Transferase</keyword>
<dbReference type="PANTHER" id="PTHR13069">
    <property type="entry name" value="ALKYLATED DNA REPAIR PROTEIN ALKB HOMOLOG 8"/>
    <property type="match status" value="1"/>
</dbReference>
<evidence type="ECO:0000259" key="3">
    <source>
        <dbReference type="Pfam" id="PF08241"/>
    </source>
</evidence>
<dbReference type="PANTHER" id="PTHR13069:SF21">
    <property type="entry name" value="ALKYLATED DNA REPAIR PROTEIN ALKB HOMOLOG 8"/>
    <property type="match status" value="1"/>
</dbReference>
<sequence length="224" mass="26350">MDNKPIPSEINNKSSQFIENNYVLMTYDKIAKNFSDTRFKVWDTAAKFISSFPKDSNIVEIGCGNGKNMMIRDDVNFFGCDISEEFVRICQSRGLNVIKGNNLKLPYDNNKFDFTLSIAVIHHLFSYENRLNSIKELVRITKPNGKIFIEVWAYEQGPESKFDFREQDLLVPFKDKVTREVLGERYYHMFREDELQELINEIDNVEILEKFYEKGNWGIIIQKI</sequence>
<evidence type="ECO:0000313" key="4">
    <source>
        <dbReference type="EMBL" id="VVU95604.1"/>
    </source>
</evidence>
<dbReference type="GO" id="GO:0000049">
    <property type="term" value="F:tRNA binding"/>
    <property type="evidence" value="ECO:0007669"/>
    <property type="project" value="TreeGrafter"/>
</dbReference>
<gene>
    <name evidence="4" type="ORF">CPAV1605_1356</name>
</gene>
<dbReference type="InterPro" id="IPR029063">
    <property type="entry name" value="SAM-dependent_MTases_sf"/>
</dbReference>
<dbReference type="InterPro" id="IPR051422">
    <property type="entry name" value="AlkB_tRNA_MeTrf/Diox"/>
</dbReference>
<dbReference type="CDD" id="cd02440">
    <property type="entry name" value="AdoMet_MTases"/>
    <property type="match status" value="1"/>
</dbReference>
<dbReference type="GO" id="GO:0008757">
    <property type="term" value="F:S-adenosylmethionine-dependent methyltransferase activity"/>
    <property type="evidence" value="ECO:0007669"/>
    <property type="project" value="InterPro"/>
</dbReference>
<name>A0A5E8CL65_9ZZZZ</name>
<dbReference type="Gene3D" id="3.40.50.150">
    <property type="entry name" value="Vaccinia Virus protein VP39"/>
    <property type="match status" value="1"/>
</dbReference>
<dbReference type="Pfam" id="PF08241">
    <property type="entry name" value="Methyltransf_11"/>
    <property type="match status" value="1"/>
</dbReference>
<dbReference type="EMBL" id="CABVLZ010000007">
    <property type="protein sequence ID" value="VVU95604.1"/>
    <property type="molecule type" value="Genomic_DNA"/>
</dbReference>
<dbReference type="InterPro" id="IPR013216">
    <property type="entry name" value="Methyltransf_11"/>
</dbReference>
<accession>A0A5E8CL65</accession>
<proteinExistence type="predicted"/>
<organism evidence="4">
    <name type="scientific">seawater metagenome</name>
    <dbReference type="NCBI Taxonomy" id="1561972"/>
    <lineage>
        <taxon>unclassified sequences</taxon>
        <taxon>metagenomes</taxon>
        <taxon>ecological metagenomes</taxon>
    </lineage>
</organism>
<evidence type="ECO:0000256" key="1">
    <source>
        <dbReference type="ARBA" id="ARBA00022603"/>
    </source>
</evidence>
<feature type="domain" description="Methyltransferase type 11" evidence="3">
    <location>
        <begin position="59"/>
        <end position="149"/>
    </location>
</feature>
<protein>
    <submittedName>
        <fullName evidence="4">Methyltransferase domain</fullName>
    </submittedName>
</protein>
<dbReference type="GO" id="GO:0002098">
    <property type="term" value="P:tRNA wobble uridine modification"/>
    <property type="evidence" value="ECO:0007669"/>
    <property type="project" value="TreeGrafter"/>
</dbReference>
<dbReference type="GO" id="GO:0005737">
    <property type="term" value="C:cytoplasm"/>
    <property type="evidence" value="ECO:0007669"/>
    <property type="project" value="TreeGrafter"/>
</dbReference>
<evidence type="ECO:0000256" key="2">
    <source>
        <dbReference type="ARBA" id="ARBA00022679"/>
    </source>
</evidence>
<keyword evidence="1 4" id="KW-0489">Methyltransferase</keyword>
<reference evidence="4" key="1">
    <citation type="submission" date="2019-09" db="EMBL/GenBank/DDBJ databases">
        <authorList>
            <person name="Needham M D."/>
        </authorList>
    </citation>
    <scope>NUCLEOTIDE SEQUENCE</scope>
</reference>
<dbReference type="GO" id="GO:0005634">
    <property type="term" value="C:nucleus"/>
    <property type="evidence" value="ECO:0007669"/>
    <property type="project" value="TreeGrafter"/>
</dbReference>
<dbReference type="AlphaFoldDB" id="A0A5E8CL65"/>